<name>A0A8H3W3I7_9PEZI</name>
<accession>A0A8H3W3I7</accession>
<dbReference type="Pfam" id="PF11017">
    <property type="entry name" value="DUF2855"/>
    <property type="match status" value="1"/>
</dbReference>
<dbReference type="OrthoDB" id="192702at2759"/>
<proteinExistence type="predicted"/>
<keyword evidence="2" id="KW-1185">Reference proteome</keyword>
<dbReference type="Proteomes" id="UP000434172">
    <property type="component" value="Unassembled WGS sequence"/>
</dbReference>
<gene>
    <name evidence="1" type="ORF">GQ607_012289</name>
</gene>
<comment type="caution">
    <text evidence="1">The sequence shown here is derived from an EMBL/GenBank/DDBJ whole genome shotgun (WGS) entry which is preliminary data.</text>
</comment>
<dbReference type="EMBL" id="WOWK01000082">
    <property type="protein sequence ID" value="KAF0320533.1"/>
    <property type="molecule type" value="Genomic_DNA"/>
</dbReference>
<reference evidence="1 2" key="1">
    <citation type="submission" date="2019-12" db="EMBL/GenBank/DDBJ databases">
        <title>A genome sequence resource for the geographically widespread anthracnose pathogen Colletotrichum asianum.</title>
        <authorList>
            <person name="Meng Y."/>
        </authorList>
    </citation>
    <scope>NUCLEOTIDE SEQUENCE [LARGE SCALE GENOMIC DNA]</scope>
    <source>
        <strain evidence="1 2">ICMP 18580</strain>
    </source>
</reference>
<dbReference type="InterPro" id="IPR021276">
    <property type="entry name" value="DUF2855"/>
</dbReference>
<sequence length="421" mass="46406">MAAEIHVISKKDLTKHETISVNLSLPPLAPSSIRARSTLIGITSNNLSYAKLGDMLHWWSTWPVPLDGPAPYNNRDEWGVVPAWGFARVLESNIEAIPSGSLVYGYWPTSSHEVDLNLVPHEPKGHFREVSDHRKELGSIYNRYNLVDESVKSEEFRAIFANAYPIWNAGYVLNRFSFPTEFKGVHPTGQYGGEWTDKDGDLSSAVVVNLSASSRTGRSITWNFARNRKPDTNGPLAWLNATSSPQSLSPSPEAPFSIKNVKYDELAAKETADWIASVQPKRVVVFDNGGPVEVTEQLREALAAKLPEGTSFTLVLIGGEPKMQSPEEFQALMGLRGKWGVPVQLNTTWVIDDGVEAEGAESFFRDNEAAFEKAVGEKYLGDMELVWGTGVGGSSGVEKAWENIIQGTLTPNKAWVYRLGN</sequence>
<dbReference type="AlphaFoldDB" id="A0A8H3W3I7"/>
<evidence type="ECO:0000313" key="2">
    <source>
        <dbReference type="Proteomes" id="UP000434172"/>
    </source>
</evidence>
<protein>
    <submittedName>
        <fullName evidence="1">Uncharacterized protein</fullName>
    </submittedName>
</protein>
<organism evidence="1 2">
    <name type="scientific">Colletotrichum asianum</name>
    <dbReference type="NCBI Taxonomy" id="702518"/>
    <lineage>
        <taxon>Eukaryota</taxon>
        <taxon>Fungi</taxon>
        <taxon>Dikarya</taxon>
        <taxon>Ascomycota</taxon>
        <taxon>Pezizomycotina</taxon>
        <taxon>Sordariomycetes</taxon>
        <taxon>Hypocreomycetidae</taxon>
        <taxon>Glomerellales</taxon>
        <taxon>Glomerellaceae</taxon>
        <taxon>Colletotrichum</taxon>
        <taxon>Colletotrichum gloeosporioides species complex</taxon>
    </lineage>
</organism>
<evidence type="ECO:0000313" key="1">
    <source>
        <dbReference type="EMBL" id="KAF0320533.1"/>
    </source>
</evidence>